<evidence type="ECO:0000259" key="5">
    <source>
        <dbReference type="Pfam" id="PF01979"/>
    </source>
</evidence>
<evidence type="ECO:0000256" key="1">
    <source>
        <dbReference type="ARBA" id="ARBA00001947"/>
    </source>
</evidence>
<keyword evidence="4" id="KW-0862">Zinc</keyword>
<evidence type="ECO:0000313" key="7">
    <source>
        <dbReference type="Proteomes" id="UP001391051"/>
    </source>
</evidence>
<dbReference type="EMBL" id="JAQQWE010000004">
    <property type="protein sequence ID" value="KAK7956350.1"/>
    <property type="molecule type" value="Genomic_DNA"/>
</dbReference>
<reference evidence="6 7" key="1">
    <citation type="submission" date="2023-01" db="EMBL/GenBank/DDBJ databases">
        <title>Analysis of 21 Apiospora genomes using comparative genomics revels a genus with tremendous synthesis potential of carbohydrate active enzymes and secondary metabolites.</title>
        <authorList>
            <person name="Sorensen T."/>
        </authorList>
    </citation>
    <scope>NUCLEOTIDE SEQUENCE [LARGE SCALE GENOMIC DNA]</scope>
    <source>
        <strain evidence="6 7">CBS 24483</strain>
    </source>
</reference>
<dbReference type="InterPro" id="IPR032466">
    <property type="entry name" value="Metal_Hydrolase"/>
</dbReference>
<dbReference type="Proteomes" id="UP001391051">
    <property type="component" value="Unassembled WGS sequence"/>
</dbReference>
<dbReference type="Pfam" id="PF01979">
    <property type="entry name" value="Amidohydro_1"/>
    <property type="match status" value="1"/>
</dbReference>
<dbReference type="PANTHER" id="PTHR11271">
    <property type="entry name" value="GUANINE DEAMINASE"/>
    <property type="match status" value="1"/>
</dbReference>
<evidence type="ECO:0000313" key="6">
    <source>
        <dbReference type="EMBL" id="KAK7956350.1"/>
    </source>
</evidence>
<keyword evidence="2" id="KW-0479">Metal-binding</keyword>
<comment type="cofactor">
    <cofactor evidence="1">
        <name>Zn(2+)</name>
        <dbReference type="ChEBI" id="CHEBI:29105"/>
    </cofactor>
</comment>
<dbReference type="SUPFAM" id="SSF51338">
    <property type="entry name" value="Composite domain of metallo-dependent hydrolases"/>
    <property type="match status" value="1"/>
</dbReference>
<dbReference type="Gene3D" id="2.30.40.10">
    <property type="entry name" value="Urease, subunit C, domain 1"/>
    <property type="match status" value="1"/>
</dbReference>
<dbReference type="GeneID" id="92074856"/>
<comment type="caution">
    <text evidence="6">The sequence shown here is derived from an EMBL/GenBank/DDBJ whole genome shotgun (WGS) entry which is preliminary data.</text>
</comment>
<dbReference type="InterPro" id="IPR006680">
    <property type="entry name" value="Amidohydro-rel"/>
</dbReference>
<feature type="domain" description="Amidohydrolase-related" evidence="5">
    <location>
        <begin position="81"/>
        <end position="499"/>
    </location>
</feature>
<keyword evidence="3" id="KW-0378">Hydrolase</keyword>
<proteinExistence type="predicted"/>
<accession>A0ABR1QI61</accession>
<protein>
    <submittedName>
        <fullName evidence="6">Guanine deaminase</fullName>
    </submittedName>
</protein>
<dbReference type="PANTHER" id="PTHR11271:SF6">
    <property type="entry name" value="GUANINE DEAMINASE"/>
    <property type="match status" value="1"/>
</dbReference>
<evidence type="ECO:0000256" key="2">
    <source>
        <dbReference type="ARBA" id="ARBA00022723"/>
    </source>
</evidence>
<sequence>MAPPALHKNQLFVGTFVHSKSLNQLDYLHDAAVAVDTSGKIVAIEPRCGHQGKAVETMCSKLGWEAAEVQVQACNEGRFFFPGFIDTHIHAPQYPNAGVFGSSTLLDWLNKYTFPMEASLAALPRARRVYGQVVRRTLSHGTTAAAYYATIDVAATNLLADLCLAAGQRAFVGRVCMDRLAPDYYVDEGGPAAVLARTRETVDHMRRIDPAGDLVAPILTPRFAPACTPETMAALGALARAEDLRVQTHISENVGEIALVRELFPDAADYASVYDGFGLLTPRTVLAHAVHLSEAEAALVRDRGAKVAHCPCSNSALTSGECRVRWLLDRGVDVGLGTDVSGGYSASVLEAARLACVVSRHLSMPYNAQGDCSRAPSKIDDAERERAKLSVEEALHLATRGGATVLGLERKVGGFEVGMEWDAQLIGLNMVHDDDGSDAAGTRAEKNGVAGLDGLVNAITDDGNVDIFGWETWDERIAKWVYNGDDRNTKMVWVKGRLVHQRPSLSSS</sequence>
<gene>
    <name evidence="6" type="ORF">PG986_005572</name>
</gene>
<dbReference type="RefSeq" id="XP_066701656.1">
    <property type="nucleotide sequence ID" value="XM_066841794.1"/>
</dbReference>
<dbReference type="SUPFAM" id="SSF51556">
    <property type="entry name" value="Metallo-dependent hydrolases"/>
    <property type="match status" value="1"/>
</dbReference>
<dbReference type="InterPro" id="IPR051607">
    <property type="entry name" value="Metallo-dep_hydrolases"/>
</dbReference>
<keyword evidence="7" id="KW-1185">Reference proteome</keyword>
<evidence type="ECO:0000256" key="4">
    <source>
        <dbReference type="ARBA" id="ARBA00022833"/>
    </source>
</evidence>
<dbReference type="Gene3D" id="3.20.20.140">
    <property type="entry name" value="Metal-dependent hydrolases"/>
    <property type="match status" value="1"/>
</dbReference>
<dbReference type="InterPro" id="IPR011059">
    <property type="entry name" value="Metal-dep_hydrolase_composite"/>
</dbReference>
<name>A0ABR1QI61_9PEZI</name>
<organism evidence="6 7">
    <name type="scientific">Apiospora aurea</name>
    <dbReference type="NCBI Taxonomy" id="335848"/>
    <lineage>
        <taxon>Eukaryota</taxon>
        <taxon>Fungi</taxon>
        <taxon>Dikarya</taxon>
        <taxon>Ascomycota</taxon>
        <taxon>Pezizomycotina</taxon>
        <taxon>Sordariomycetes</taxon>
        <taxon>Xylariomycetidae</taxon>
        <taxon>Amphisphaeriales</taxon>
        <taxon>Apiosporaceae</taxon>
        <taxon>Apiospora</taxon>
    </lineage>
</organism>
<evidence type="ECO:0000256" key="3">
    <source>
        <dbReference type="ARBA" id="ARBA00022801"/>
    </source>
</evidence>